<reference evidence="2" key="1">
    <citation type="submission" date="2019-03" db="EMBL/GenBank/DDBJ databases">
        <title>Whole genome analysis of nitrate-reducing bacteria Marinobacter hydrocarbonoclasticus YB03.</title>
        <authorList>
            <person name="Azam A.H."/>
            <person name="Yuk S.R."/>
            <person name="Kamarisima K."/>
            <person name="Miyanaga K."/>
            <person name="Tanji Y."/>
        </authorList>
    </citation>
    <scope>NUCLEOTIDE SEQUENCE</scope>
    <source>
        <strain evidence="2">YB03</strain>
    </source>
</reference>
<dbReference type="EMBL" id="AP019537">
    <property type="protein sequence ID" value="BBJ05156.1"/>
    <property type="molecule type" value="Genomic_DNA"/>
</dbReference>
<organism evidence="2">
    <name type="scientific">Marinobacter nauticus</name>
    <name type="common">Marinobacter hydrocarbonoclasticus</name>
    <name type="synonym">Marinobacter aquaeolei</name>
    <dbReference type="NCBI Taxonomy" id="2743"/>
    <lineage>
        <taxon>Bacteria</taxon>
        <taxon>Pseudomonadati</taxon>
        <taxon>Pseudomonadota</taxon>
        <taxon>Gammaproteobacteria</taxon>
        <taxon>Pseudomonadales</taxon>
        <taxon>Marinobacteraceae</taxon>
        <taxon>Marinobacter</taxon>
    </lineage>
</organism>
<protein>
    <recommendedName>
        <fullName evidence="3">Peptidase</fullName>
    </recommendedName>
</protein>
<feature type="region of interest" description="Disordered" evidence="1">
    <location>
        <begin position="189"/>
        <end position="225"/>
    </location>
</feature>
<gene>
    <name evidence="2" type="ORF">YBY_30050</name>
</gene>
<accession>A0A455W6S0</accession>
<dbReference type="AlphaFoldDB" id="A0A455W6S0"/>
<sequence>MSLLEIFKSGQHTDSQGREWAFSREDMEASVAAYDPAIFSAPLVVGHPQMEDPAYGWVESITLEGDVVKAKPDRVEPQFAALVNEGRFPKMSASWFPPTHPSNPKPGVWYLRHVGFLGAAAPAIPGLKPASFSGAEDGLVTVEFAASDLDSRSTLADLARRMRDWMLAQFGQEAADRVVPAYLAQEAEAAQREAMEEEYNADEPGFSAPNNPPEEVTTVKPENKPKAGEEAADFAARESALEAREQALAKKEAQARKDDIASFAEQLVKEGKVLPAEKEALVAFMAAQDEDVEVCFASNDGEVKKPANTWFRDFLTGLPQRVDFSERGADTEEAVSTASFAAPAGYSVDPERLALHQKAQAYQAEHKCDYNTALSAVGG</sequence>
<evidence type="ECO:0000313" key="2">
    <source>
        <dbReference type="EMBL" id="BBJ05156.1"/>
    </source>
</evidence>
<proteinExistence type="predicted"/>
<evidence type="ECO:0000256" key="1">
    <source>
        <dbReference type="SAM" id="MobiDB-lite"/>
    </source>
</evidence>
<name>A0A455W6S0_MARNT</name>
<evidence type="ECO:0008006" key="3">
    <source>
        <dbReference type="Google" id="ProtNLM"/>
    </source>
</evidence>